<feature type="transmembrane region" description="Helical" evidence="8">
    <location>
        <begin position="183"/>
        <end position="200"/>
    </location>
</feature>
<evidence type="ECO:0000256" key="1">
    <source>
        <dbReference type="ARBA" id="ARBA00004651"/>
    </source>
</evidence>
<keyword evidence="4" id="KW-0808">Transferase</keyword>
<keyword evidence="6 8" id="KW-1133">Transmembrane helix</keyword>
<evidence type="ECO:0000256" key="6">
    <source>
        <dbReference type="ARBA" id="ARBA00022989"/>
    </source>
</evidence>
<gene>
    <name evidence="9" type="ORF">Cba03nite_64750</name>
</gene>
<dbReference type="GO" id="GO:0016763">
    <property type="term" value="F:pentosyltransferase activity"/>
    <property type="evidence" value="ECO:0007669"/>
    <property type="project" value="TreeGrafter"/>
</dbReference>
<feature type="transmembrane region" description="Helical" evidence="8">
    <location>
        <begin position="207"/>
        <end position="226"/>
    </location>
</feature>
<feature type="transmembrane region" description="Helical" evidence="8">
    <location>
        <begin position="99"/>
        <end position="132"/>
    </location>
</feature>
<evidence type="ECO:0008006" key="11">
    <source>
        <dbReference type="Google" id="ProtNLM"/>
    </source>
</evidence>
<evidence type="ECO:0000256" key="5">
    <source>
        <dbReference type="ARBA" id="ARBA00022692"/>
    </source>
</evidence>
<proteinExistence type="predicted"/>
<dbReference type="AlphaFoldDB" id="A0A8J3JQK9"/>
<dbReference type="PANTHER" id="PTHR33908:SF3">
    <property type="entry name" value="UNDECAPRENYL PHOSPHATE-ALPHA-4-AMINO-4-DEOXY-L-ARABINOSE ARABINOSYL TRANSFERASE"/>
    <property type="match status" value="1"/>
</dbReference>
<keyword evidence="3" id="KW-0328">Glycosyltransferase</keyword>
<dbReference type="InterPro" id="IPR050297">
    <property type="entry name" value="LipidA_mod_glycosyltrf_83"/>
</dbReference>
<comment type="caution">
    <text evidence="9">The sequence shown here is derived from an EMBL/GenBank/DDBJ whole genome shotgun (WGS) entry which is preliminary data.</text>
</comment>
<feature type="transmembrane region" description="Helical" evidence="8">
    <location>
        <begin position="238"/>
        <end position="266"/>
    </location>
</feature>
<keyword evidence="10" id="KW-1185">Reference proteome</keyword>
<keyword evidence="7 8" id="KW-0472">Membrane</keyword>
<evidence type="ECO:0000256" key="3">
    <source>
        <dbReference type="ARBA" id="ARBA00022676"/>
    </source>
</evidence>
<reference evidence="9 10" key="1">
    <citation type="submission" date="2021-01" db="EMBL/GenBank/DDBJ databases">
        <title>Whole genome shotgun sequence of Catellatospora bangladeshensis NBRC 107357.</title>
        <authorList>
            <person name="Komaki H."/>
            <person name="Tamura T."/>
        </authorList>
    </citation>
    <scope>NUCLEOTIDE SEQUENCE [LARGE SCALE GENOMIC DNA]</scope>
    <source>
        <strain evidence="9 10">NBRC 107357</strain>
    </source>
</reference>
<comment type="subcellular location">
    <subcellularLocation>
        <location evidence="1">Cell membrane</location>
        <topology evidence="1">Multi-pass membrane protein</topology>
    </subcellularLocation>
</comment>
<accession>A0A8J3JQK9</accession>
<evidence type="ECO:0000313" key="9">
    <source>
        <dbReference type="EMBL" id="GIF85126.1"/>
    </source>
</evidence>
<dbReference type="GO" id="GO:0005886">
    <property type="term" value="C:plasma membrane"/>
    <property type="evidence" value="ECO:0007669"/>
    <property type="project" value="UniProtKB-SubCell"/>
</dbReference>
<evidence type="ECO:0000256" key="7">
    <source>
        <dbReference type="ARBA" id="ARBA00023136"/>
    </source>
</evidence>
<keyword evidence="2" id="KW-1003">Cell membrane</keyword>
<sequence>METLPYVDADPASASPTARPAVAAAVPALLMLVVGSIGVTGRQVWQDELATWWASTISWAEFRELLGHNDVVLAPYYLFMRAWVAVFGDSALALRTQALLAMAAAAAMTAALGGRLFGARIGLVAGVVFTLLPGITRYAQEARPYALVMAGVTGSALLLLRAVERPGPARWTAYAATGALTTALHPLALPFLLAHAAWAWRRGRAGAFLPAGAVAAAPGLASLWAARGQTGQVSWIDTPWWALFSVLGELLFSYLLPLVVVAAVAAAVVRRRRTEPDAVWLLAIWSWAPILLLYALRPVQDLFVPRYLLYVLPAWAVLAAVTLVDLHGAAARRWSPGTVRAVGTAGLVLLAALALPGHRDARADPAWQPDLRALAGVVAARQQPGDAIVFGGSSWNERLSLRYHLRGAAAPRDAFLALPESRGTYAAAECGRACLGEAPRIWLVVVAGADDPLAGLPTEKAGPLRDGYTVAETFPARLVRLVLLVRRT</sequence>
<feature type="transmembrane region" description="Helical" evidence="8">
    <location>
        <begin position="144"/>
        <end position="163"/>
    </location>
</feature>
<feature type="transmembrane region" description="Helical" evidence="8">
    <location>
        <begin position="307"/>
        <end position="326"/>
    </location>
</feature>
<evidence type="ECO:0000256" key="2">
    <source>
        <dbReference type="ARBA" id="ARBA00022475"/>
    </source>
</evidence>
<dbReference type="Proteomes" id="UP000601223">
    <property type="component" value="Unassembled WGS sequence"/>
</dbReference>
<dbReference type="RefSeq" id="WP_203754412.1">
    <property type="nucleotide sequence ID" value="NZ_BONF01000043.1"/>
</dbReference>
<dbReference type="EMBL" id="BONF01000043">
    <property type="protein sequence ID" value="GIF85126.1"/>
    <property type="molecule type" value="Genomic_DNA"/>
</dbReference>
<dbReference type="GO" id="GO:0010041">
    <property type="term" value="P:response to iron(III) ion"/>
    <property type="evidence" value="ECO:0007669"/>
    <property type="project" value="TreeGrafter"/>
</dbReference>
<dbReference type="PANTHER" id="PTHR33908">
    <property type="entry name" value="MANNOSYLTRANSFERASE YKCB-RELATED"/>
    <property type="match status" value="1"/>
</dbReference>
<organism evidence="9 10">
    <name type="scientific">Catellatospora bangladeshensis</name>
    <dbReference type="NCBI Taxonomy" id="310355"/>
    <lineage>
        <taxon>Bacteria</taxon>
        <taxon>Bacillati</taxon>
        <taxon>Actinomycetota</taxon>
        <taxon>Actinomycetes</taxon>
        <taxon>Micromonosporales</taxon>
        <taxon>Micromonosporaceae</taxon>
        <taxon>Catellatospora</taxon>
    </lineage>
</organism>
<evidence type="ECO:0000256" key="4">
    <source>
        <dbReference type="ARBA" id="ARBA00022679"/>
    </source>
</evidence>
<feature type="transmembrane region" description="Helical" evidence="8">
    <location>
        <begin position="278"/>
        <end position="295"/>
    </location>
</feature>
<feature type="transmembrane region" description="Helical" evidence="8">
    <location>
        <begin position="20"/>
        <end position="39"/>
    </location>
</feature>
<name>A0A8J3JQK9_9ACTN</name>
<evidence type="ECO:0000313" key="10">
    <source>
        <dbReference type="Proteomes" id="UP000601223"/>
    </source>
</evidence>
<evidence type="ECO:0000256" key="8">
    <source>
        <dbReference type="SAM" id="Phobius"/>
    </source>
</evidence>
<keyword evidence="5 8" id="KW-0812">Transmembrane</keyword>
<protein>
    <recommendedName>
        <fullName evidence="11">Glycosyltransferase RgtA/B/C/D-like domain-containing protein</fullName>
    </recommendedName>
</protein>
<dbReference type="GO" id="GO:0009103">
    <property type="term" value="P:lipopolysaccharide biosynthetic process"/>
    <property type="evidence" value="ECO:0007669"/>
    <property type="project" value="UniProtKB-ARBA"/>
</dbReference>